<evidence type="ECO:0000313" key="2">
    <source>
        <dbReference type="Proteomes" id="UP000317894"/>
    </source>
</evidence>
<sequence length="97" mass="10768">MTSATSLQLLLYAFTLITLLGLAALLWQVVRTAPARMRVRLTREVTERRAAMVALAAAHARTDDAPLREALARNYRFHQAAVRALDPSAITDDLPLR</sequence>
<protein>
    <submittedName>
        <fullName evidence="1">Uncharacterized protein</fullName>
    </submittedName>
</protein>
<name>A0A552UIS7_9SPHN</name>
<dbReference type="Proteomes" id="UP000317894">
    <property type="component" value="Unassembled WGS sequence"/>
</dbReference>
<dbReference type="RefSeq" id="WP_144236829.1">
    <property type="nucleotide sequence ID" value="NZ_VJWA01000001.1"/>
</dbReference>
<dbReference type="EMBL" id="VJWA01000001">
    <property type="protein sequence ID" value="TRW18136.1"/>
    <property type="molecule type" value="Genomic_DNA"/>
</dbReference>
<gene>
    <name evidence="1" type="ORF">FMM06_08525</name>
</gene>
<evidence type="ECO:0000313" key="1">
    <source>
        <dbReference type="EMBL" id="TRW18136.1"/>
    </source>
</evidence>
<organism evidence="1 2">
    <name type="scientific">Glacieibacterium frigidum</name>
    <dbReference type="NCBI Taxonomy" id="2593303"/>
    <lineage>
        <taxon>Bacteria</taxon>
        <taxon>Pseudomonadati</taxon>
        <taxon>Pseudomonadota</taxon>
        <taxon>Alphaproteobacteria</taxon>
        <taxon>Sphingomonadales</taxon>
        <taxon>Sphingosinicellaceae</taxon>
        <taxon>Glacieibacterium</taxon>
    </lineage>
</organism>
<reference evidence="1 2" key="1">
    <citation type="submission" date="2019-07" db="EMBL/GenBank/DDBJ databases">
        <title>Novel species isolated from glacier.</title>
        <authorList>
            <person name="Liu Q."/>
            <person name="Xin Y.-H."/>
        </authorList>
    </citation>
    <scope>NUCLEOTIDE SEQUENCE [LARGE SCALE GENOMIC DNA]</scope>
    <source>
        <strain evidence="1 2">LB1R16</strain>
    </source>
</reference>
<dbReference type="AlphaFoldDB" id="A0A552UIS7"/>
<keyword evidence="2" id="KW-1185">Reference proteome</keyword>
<comment type="caution">
    <text evidence="1">The sequence shown here is derived from an EMBL/GenBank/DDBJ whole genome shotgun (WGS) entry which is preliminary data.</text>
</comment>
<proteinExistence type="predicted"/>
<accession>A0A552UIS7</accession>